<keyword evidence="8" id="KW-0456">Lyase</keyword>
<organism evidence="9">
    <name type="scientific">marine sediment metagenome</name>
    <dbReference type="NCBI Taxonomy" id="412755"/>
    <lineage>
        <taxon>unclassified sequences</taxon>
        <taxon>metagenomes</taxon>
        <taxon>ecological metagenomes</taxon>
    </lineage>
</organism>
<dbReference type="Gene3D" id="3.20.20.540">
    <property type="entry name" value="Radical SAM ThiC family, central domain"/>
    <property type="match status" value="1"/>
</dbReference>
<evidence type="ECO:0000256" key="2">
    <source>
        <dbReference type="ARBA" id="ARBA00022485"/>
    </source>
</evidence>
<comment type="caution">
    <text evidence="9">The sequence shown here is derived from an EMBL/GenBank/DDBJ whole genome shotgun (WGS) entry which is preliminary data.</text>
</comment>
<evidence type="ECO:0000256" key="3">
    <source>
        <dbReference type="ARBA" id="ARBA00022691"/>
    </source>
</evidence>
<protein>
    <recommendedName>
        <fullName evidence="10">ThiC-associated domain-containing protein</fullName>
    </recommendedName>
</protein>
<gene>
    <name evidence="9" type="ORF">S03H2_38702</name>
</gene>
<evidence type="ECO:0008006" key="10">
    <source>
        <dbReference type="Google" id="ProtNLM"/>
    </source>
</evidence>
<keyword evidence="2" id="KW-0004">4Fe-4S</keyword>
<evidence type="ECO:0000256" key="6">
    <source>
        <dbReference type="ARBA" id="ARBA00023004"/>
    </source>
</evidence>
<accession>X1GLZ6</accession>
<dbReference type="AlphaFoldDB" id="X1GLZ6"/>
<dbReference type="EMBL" id="BARU01023873">
    <property type="protein sequence ID" value="GAH58222.1"/>
    <property type="molecule type" value="Genomic_DNA"/>
</dbReference>
<feature type="non-terminal residue" evidence="9">
    <location>
        <position position="1"/>
    </location>
</feature>
<keyword evidence="6" id="KW-0408">Iron</keyword>
<dbReference type="GO" id="GO:0046872">
    <property type="term" value="F:metal ion binding"/>
    <property type="evidence" value="ECO:0007669"/>
    <property type="project" value="UniProtKB-KW"/>
</dbReference>
<dbReference type="NCBIfam" id="NF009895">
    <property type="entry name" value="PRK13352.1"/>
    <property type="match status" value="1"/>
</dbReference>
<dbReference type="PANTHER" id="PTHR30557">
    <property type="entry name" value="THIAMINE BIOSYNTHESIS PROTEIN THIC"/>
    <property type="match status" value="1"/>
</dbReference>
<evidence type="ECO:0000313" key="9">
    <source>
        <dbReference type="EMBL" id="GAH58222.1"/>
    </source>
</evidence>
<evidence type="ECO:0000256" key="7">
    <source>
        <dbReference type="ARBA" id="ARBA00023014"/>
    </source>
</evidence>
<keyword evidence="3" id="KW-0949">S-adenosyl-L-methionine</keyword>
<name>X1GLZ6_9ZZZZ</name>
<dbReference type="GO" id="GO:0009228">
    <property type="term" value="P:thiamine biosynthetic process"/>
    <property type="evidence" value="ECO:0007669"/>
    <property type="project" value="InterPro"/>
</dbReference>
<dbReference type="InterPro" id="IPR038521">
    <property type="entry name" value="ThiC/Bza_core_dom"/>
</dbReference>
<sequence length="277" mass="29817">TKVNANIGTSPERSGPEEELAKLRTALRAGADTVMDLSTGGDIDLVRRLIVENSVAPVGTVPIYQAAIEAGGPEQMSIESYMGVFERHAKDGVDFATVHAGVTREAMPLLAKRLMGVVSRGGAFLLTWMKASGRENFLYEHFDDILDVAREYDVTMSLGDGLRPGCVADATDEAQLHELRVLGELAERCRQRGVQVMIEGPGHIPLDQIQENVRLAKQHCARAPFYVLGPLPTDIAPGYDHIVGAIGGALAGACGADFLCYVTPKEHVGLPDEEDVR</sequence>
<evidence type="ECO:0000256" key="4">
    <source>
        <dbReference type="ARBA" id="ARBA00022723"/>
    </source>
</evidence>
<keyword evidence="4" id="KW-0479">Metal-binding</keyword>
<comment type="cofactor">
    <cofactor evidence="1">
        <name>[4Fe-4S] cluster</name>
        <dbReference type="ChEBI" id="CHEBI:49883"/>
    </cofactor>
</comment>
<dbReference type="GO" id="GO:0016829">
    <property type="term" value="F:lyase activity"/>
    <property type="evidence" value="ECO:0007669"/>
    <property type="project" value="UniProtKB-KW"/>
</dbReference>
<keyword evidence="7" id="KW-0411">Iron-sulfur</keyword>
<dbReference type="InterPro" id="IPR002817">
    <property type="entry name" value="ThiC/BzaA/B"/>
</dbReference>
<evidence type="ECO:0000256" key="1">
    <source>
        <dbReference type="ARBA" id="ARBA00001966"/>
    </source>
</evidence>
<dbReference type="PANTHER" id="PTHR30557:SF1">
    <property type="entry name" value="PHOSPHOMETHYLPYRIMIDINE SYNTHASE, CHLOROPLASTIC"/>
    <property type="match status" value="1"/>
</dbReference>
<dbReference type="GO" id="GO:0051539">
    <property type="term" value="F:4 iron, 4 sulfur cluster binding"/>
    <property type="evidence" value="ECO:0007669"/>
    <property type="project" value="UniProtKB-KW"/>
</dbReference>
<dbReference type="GO" id="GO:0005829">
    <property type="term" value="C:cytosol"/>
    <property type="evidence" value="ECO:0007669"/>
    <property type="project" value="TreeGrafter"/>
</dbReference>
<feature type="non-terminal residue" evidence="9">
    <location>
        <position position="277"/>
    </location>
</feature>
<reference evidence="9" key="1">
    <citation type="journal article" date="2014" name="Front. Microbiol.">
        <title>High frequency of phylogenetically diverse reductive dehalogenase-homologous genes in deep subseafloor sedimentary metagenomes.</title>
        <authorList>
            <person name="Kawai M."/>
            <person name="Futagami T."/>
            <person name="Toyoda A."/>
            <person name="Takaki Y."/>
            <person name="Nishi S."/>
            <person name="Hori S."/>
            <person name="Arai W."/>
            <person name="Tsubouchi T."/>
            <person name="Morono Y."/>
            <person name="Uchiyama I."/>
            <person name="Ito T."/>
            <person name="Fujiyama A."/>
            <person name="Inagaki F."/>
            <person name="Takami H."/>
        </authorList>
    </citation>
    <scope>NUCLEOTIDE SEQUENCE</scope>
    <source>
        <strain evidence="9">Expedition CK06-06</strain>
    </source>
</reference>
<evidence type="ECO:0000256" key="8">
    <source>
        <dbReference type="ARBA" id="ARBA00023239"/>
    </source>
</evidence>
<evidence type="ECO:0000256" key="5">
    <source>
        <dbReference type="ARBA" id="ARBA00022833"/>
    </source>
</evidence>
<dbReference type="Pfam" id="PF01964">
    <property type="entry name" value="ThiC_Rad_SAM"/>
    <property type="match status" value="1"/>
</dbReference>
<dbReference type="FunFam" id="3.20.20.540:FF:000001">
    <property type="entry name" value="Phosphomethylpyrimidine synthase"/>
    <property type="match status" value="1"/>
</dbReference>
<proteinExistence type="predicted"/>
<keyword evidence="5" id="KW-0862">Zinc</keyword>